<keyword evidence="3" id="KW-0378">Hydrolase</keyword>
<feature type="transmembrane region" description="Helical" evidence="1">
    <location>
        <begin position="48"/>
        <end position="72"/>
    </location>
</feature>
<keyword evidence="3" id="KW-0482">Metalloprotease</keyword>
<gene>
    <name evidence="3" type="ORF">KKR91_06410</name>
</gene>
<feature type="transmembrane region" description="Helical" evidence="1">
    <location>
        <begin position="187"/>
        <end position="208"/>
    </location>
</feature>
<keyword evidence="1" id="KW-0472">Membrane</keyword>
<dbReference type="GO" id="GO:0008237">
    <property type="term" value="F:metallopeptidase activity"/>
    <property type="evidence" value="ECO:0007669"/>
    <property type="project" value="UniProtKB-KW"/>
</dbReference>
<keyword evidence="1" id="KW-0812">Transmembrane</keyword>
<organism evidence="3 4">
    <name type="scientific">Arthrobacter jiangjiafuii</name>
    <dbReference type="NCBI Taxonomy" id="2817475"/>
    <lineage>
        <taxon>Bacteria</taxon>
        <taxon>Bacillati</taxon>
        <taxon>Actinomycetota</taxon>
        <taxon>Actinomycetes</taxon>
        <taxon>Micrococcales</taxon>
        <taxon>Micrococcaceae</taxon>
        <taxon>Arthrobacter</taxon>
    </lineage>
</organism>
<name>A0A975M783_9MICC</name>
<protein>
    <submittedName>
        <fullName evidence="3">CPBP family intramembrane metalloprotease</fullName>
    </submittedName>
</protein>
<evidence type="ECO:0000259" key="2">
    <source>
        <dbReference type="Pfam" id="PF02517"/>
    </source>
</evidence>
<feature type="transmembrane region" description="Helical" evidence="1">
    <location>
        <begin position="228"/>
        <end position="248"/>
    </location>
</feature>
<accession>A0A975M783</accession>
<evidence type="ECO:0000313" key="3">
    <source>
        <dbReference type="EMBL" id="QWC11197.1"/>
    </source>
</evidence>
<feature type="transmembrane region" description="Helical" evidence="1">
    <location>
        <begin position="14"/>
        <end position="36"/>
    </location>
</feature>
<keyword evidence="4" id="KW-1185">Reference proteome</keyword>
<dbReference type="RefSeq" id="WP_210230872.1">
    <property type="nucleotide sequence ID" value="NZ_CP076022.1"/>
</dbReference>
<proteinExistence type="predicted"/>
<feature type="transmembrane region" description="Helical" evidence="1">
    <location>
        <begin position="144"/>
        <end position="166"/>
    </location>
</feature>
<dbReference type="InterPro" id="IPR003675">
    <property type="entry name" value="Rce1/LyrA-like_dom"/>
</dbReference>
<feature type="transmembrane region" description="Helical" evidence="1">
    <location>
        <begin position="84"/>
        <end position="104"/>
    </location>
</feature>
<dbReference type="Proteomes" id="UP000676885">
    <property type="component" value="Chromosome"/>
</dbReference>
<keyword evidence="1" id="KW-1133">Transmembrane helix</keyword>
<dbReference type="AlphaFoldDB" id="A0A975M783"/>
<dbReference type="EMBL" id="CP076022">
    <property type="protein sequence ID" value="QWC11197.1"/>
    <property type="molecule type" value="Genomic_DNA"/>
</dbReference>
<sequence length="257" mass="26030">MAVRSPRECCLRDIGGFTVVLAAVTVPFYVIGPLIGSLSAVTRGNLPGAALAFVCPAVAAAVIAARTGAGGALIGRLALRPRGILPAAAALAVMPAVVAVSAVLTTNGKGFEAPGRGTAVLAAVYLVSAATEEVGWTAFLLPRVLQVSAVIPGALLIGVIWALWHVASNIQAGHTPSWIAGQVCFTVMLRVLMVLIAVGSGGSMWLAALTNASYNFAWSLSPGAGAHYNPWTTALLTAAAAVALYGLMRRMGCLSGA</sequence>
<reference evidence="3 4" key="1">
    <citation type="submission" date="2021-05" db="EMBL/GenBank/DDBJ databases">
        <title>Novel species in genus Arthrobacter.</title>
        <authorList>
            <person name="Zhang G."/>
        </authorList>
    </citation>
    <scope>NUCLEOTIDE SEQUENCE [LARGE SCALE GENOMIC DNA]</scope>
    <source>
        <strain evidence="4">zg-ZUI227</strain>
    </source>
</reference>
<evidence type="ECO:0000256" key="1">
    <source>
        <dbReference type="SAM" id="Phobius"/>
    </source>
</evidence>
<keyword evidence="3" id="KW-0645">Protease</keyword>
<dbReference type="KEGG" id="ajg:KKR91_06410"/>
<evidence type="ECO:0000313" key="4">
    <source>
        <dbReference type="Proteomes" id="UP000676885"/>
    </source>
</evidence>
<feature type="domain" description="CAAX prenyl protease 2/Lysostaphin resistance protein A-like" evidence="2">
    <location>
        <begin position="119"/>
        <end position="216"/>
    </location>
</feature>
<dbReference type="Pfam" id="PF02517">
    <property type="entry name" value="Rce1-like"/>
    <property type="match status" value="1"/>
</dbReference>
<dbReference type="GO" id="GO:0080120">
    <property type="term" value="P:CAAX-box protein maturation"/>
    <property type="evidence" value="ECO:0007669"/>
    <property type="project" value="UniProtKB-ARBA"/>
</dbReference>
<dbReference type="GO" id="GO:0004175">
    <property type="term" value="F:endopeptidase activity"/>
    <property type="evidence" value="ECO:0007669"/>
    <property type="project" value="UniProtKB-ARBA"/>
</dbReference>